<reference evidence="1" key="2">
    <citation type="submission" date="2020-09" db="EMBL/GenBank/DDBJ databases">
        <title>Reference genome assembly for Australian Ascochyta lentis isolate Al4.</title>
        <authorList>
            <person name="Lee R.C."/>
            <person name="Farfan-Caceres L.M."/>
            <person name="Debler J.W."/>
            <person name="Williams A.H."/>
            <person name="Henares B.M."/>
        </authorList>
    </citation>
    <scope>NUCLEOTIDE SEQUENCE</scope>
    <source>
        <strain evidence="1">Al4</strain>
    </source>
</reference>
<evidence type="ECO:0000313" key="2">
    <source>
        <dbReference type="Proteomes" id="UP000651452"/>
    </source>
</evidence>
<protein>
    <submittedName>
        <fullName evidence="1">Uncharacterized protein</fullName>
    </submittedName>
</protein>
<sequence>MEELFGIGDAMDGEPTATDRRDALQDCRFHDGPIIDALNGVAIPKFLGLEVVQRCVIRGIRYHDHFAAELRGLTPQFTRALNAQAIMNNRVPDMQAPEEFPYCIWHPRTPSQETCRALLQRYPQMAYHIGRVCAVAAYTDLYCELNLLPEVHIAEEARDNGSRAIFDAIIDQPVKYAVFNDYERLYEPHEPKVAALNGETCVRSMLELKQRYGRPSPKHARHWTYGRTTTPGFEVHRFDITEDMCIDTYTSDRNAYDLIDQDVVIPLLYSPLPADLPTLQKDVLILAAALHGDIDRYVRLRRPYRIDGELSCIVRGIYHFPMFAKWCSLQKDKRLDHFRIRAAITARFIMSSDLSRITPETPQEDLPYCIWFPQLACPTTYEKLALLRPDMRLQVARACIVADYKEVYQKINPSHDIALVKEAEVSPNPYYLQDLESKALTDSTGDLSINYENWKRYTIKDARKASLQSPESVLAHIGPGSIDADQPWVYDGFNADFRQIEVTICASDEIRQQEREKMRHLEEIWTQQDGHI</sequence>
<name>A0A8H7MDG8_9PLEO</name>
<keyword evidence="2" id="KW-1185">Reference proteome</keyword>
<accession>A0A8H7MDG8</accession>
<proteinExistence type="predicted"/>
<dbReference type="Proteomes" id="UP000651452">
    <property type="component" value="Unassembled WGS sequence"/>
</dbReference>
<comment type="caution">
    <text evidence="1">The sequence shown here is derived from an EMBL/GenBank/DDBJ whole genome shotgun (WGS) entry which is preliminary data.</text>
</comment>
<dbReference type="OrthoDB" id="4360026at2759"/>
<dbReference type="AlphaFoldDB" id="A0A8H7MDG8"/>
<organism evidence="1 2">
    <name type="scientific">Ascochyta lentis</name>
    <dbReference type="NCBI Taxonomy" id="205686"/>
    <lineage>
        <taxon>Eukaryota</taxon>
        <taxon>Fungi</taxon>
        <taxon>Dikarya</taxon>
        <taxon>Ascomycota</taxon>
        <taxon>Pezizomycotina</taxon>
        <taxon>Dothideomycetes</taxon>
        <taxon>Pleosporomycetidae</taxon>
        <taxon>Pleosporales</taxon>
        <taxon>Pleosporineae</taxon>
        <taxon>Didymellaceae</taxon>
        <taxon>Ascochyta</taxon>
    </lineage>
</organism>
<evidence type="ECO:0000313" key="1">
    <source>
        <dbReference type="EMBL" id="KAF9692049.1"/>
    </source>
</evidence>
<reference evidence="1" key="1">
    <citation type="submission" date="2018-12" db="EMBL/GenBank/DDBJ databases">
        <authorList>
            <person name="Syme R.A."/>
            <person name="Farfan-Caceres L."/>
            <person name="Lichtenzveig J."/>
        </authorList>
    </citation>
    <scope>NUCLEOTIDE SEQUENCE</scope>
    <source>
        <strain evidence="1">Al4</strain>
    </source>
</reference>
<gene>
    <name evidence="1" type="ORF">EKO04_010166</name>
</gene>
<dbReference type="EMBL" id="RZGK01000019">
    <property type="protein sequence ID" value="KAF9692049.1"/>
    <property type="molecule type" value="Genomic_DNA"/>
</dbReference>